<dbReference type="AlphaFoldDB" id="A0A839UI99"/>
<proteinExistence type="predicted"/>
<accession>A0A839UI99</accession>
<dbReference type="EMBL" id="JACHXN010000037">
    <property type="protein sequence ID" value="MBB3149635.1"/>
    <property type="molecule type" value="Genomic_DNA"/>
</dbReference>
<evidence type="ECO:0000313" key="2">
    <source>
        <dbReference type="Proteomes" id="UP000554520"/>
    </source>
</evidence>
<comment type="caution">
    <text evidence="1">The sequence shown here is derived from an EMBL/GenBank/DDBJ whole genome shotgun (WGS) entry which is preliminary data.</text>
</comment>
<dbReference type="Proteomes" id="UP000554520">
    <property type="component" value="Unassembled WGS sequence"/>
</dbReference>
<protein>
    <submittedName>
        <fullName evidence="1">Uncharacterized protein</fullName>
    </submittedName>
</protein>
<organism evidence="1 2">
    <name type="scientific">Phyllobacterium trifolii</name>
    <dbReference type="NCBI Taxonomy" id="300193"/>
    <lineage>
        <taxon>Bacteria</taxon>
        <taxon>Pseudomonadati</taxon>
        <taxon>Pseudomonadota</taxon>
        <taxon>Alphaproteobacteria</taxon>
        <taxon>Hyphomicrobiales</taxon>
        <taxon>Phyllobacteriaceae</taxon>
        <taxon>Phyllobacterium</taxon>
    </lineage>
</organism>
<sequence>MLDHLRLDAGRLLHAALVAFGRDPRLEAADGGLEARGER</sequence>
<name>A0A839UI99_9HYPH</name>
<evidence type="ECO:0000313" key="1">
    <source>
        <dbReference type="EMBL" id="MBB3149635.1"/>
    </source>
</evidence>
<reference evidence="1 2" key="1">
    <citation type="submission" date="2020-08" db="EMBL/GenBank/DDBJ databases">
        <title>Genomic Encyclopedia of Type Strains, Phase III (KMG-III): the genomes of soil and plant-associated and newly described type strains.</title>
        <authorList>
            <person name="Whitman W."/>
        </authorList>
    </citation>
    <scope>NUCLEOTIDE SEQUENCE [LARGE SCALE GENOMIC DNA]</scope>
    <source>
        <strain evidence="1 2">CECT 7015</strain>
    </source>
</reference>
<keyword evidence="2" id="KW-1185">Reference proteome</keyword>
<gene>
    <name evidence="1" type="ORF">FHS21_006089</name>
</gene>